<dbReference type="Gene3D" id="1.20.1250.20">
    <property type="entry name" value="MFS general substrate transporter like domains"/>
    <property type="match status" value="1"/>
</dbReference>
<proteinExistence type="predicted"/>
<organism evidence="7 8">
    <name type="scientific">Molorchus minor</name>
    <dbReference type="NCBI Taxonomy" id="1323400"/>
    <lineage>
        <taxon>Eukaryota</taxon>
        <taxon>Metazoa</taxon>
        <taxon>Ecdysozoa</taxon>
        <taxon>Arthropoda</taxon>
        <taxon>Hexapoda</taxon>
        <taxon>Insecta</taxon>
        <taxon>Pterygota</taxon>
        <taxon>Neoptera</taxon>
        <taxon>Endopterygota</taxon>
        <taxon>Coleoptera</taxon>
        <taxon>Polyphaga</taxon>
        <taxon>Cucujiformia</taxon>
        <taxon>Chrysomeloidea</taxon>
        <taxon>Cerambycidae</taxon>
        <taxon>Lamiinae</taxon>
        <taxon>Monochamini</taxon>
        <taxon>Molorchus</taxon>
    </lineage>
</organism>
<dbReference type="InterPro" id="IPR011701">
    <property type="entry name" value="MFS"/>
</dbReference>
<keyword evidence="3 5" id="KW-1133">Transmembrane helix</keyword>
<evidence type="ECO:0000256" key="1">
    <source>
        <dbReference type="ARBA" id="ARBA00004141"/>
    </source>
</evidence>
<gene>
    <name evidence="7" type="ORF">NQ317_009606</name>
</gene>
<evidence type="ECO:0000313" key="8">
    <source>
        <dbReference type="Proteomes" id="UP001162164"/>
    </source>
</evidence>
<feature type="transmembrane region" description="Helical" evidence="5">
    <location>
        <begin position="21"/>
        <end position="39"/>
    </location>
</feature>
<evidence type="ECO:0000259" key="6">
    <source>
        <dbReference type="PROSITE" id="PS50850"/>
    </source>
</evidence>
<accession>A0ABQ9IV15</accession>
<dbReference type="PROSITE" id="PS50850">
    <property type="entry name" value="MFS"/>
    <property type="match status" value="1"/>
</dbReference>
<feature type="transmembrane region" description="Helical" evidence="5">
    <location>
        <begin position="224"/>
        <end position="245"/>
    </location>
</feature>
<comment type="caution">
    <text evidence="7">The sequence shown here is derived from an EMBL/GenBank/DDBJ whole genome shotgun (WGS) entry which is preliminary data.</text>
</comment>
<keyword evidence="8" id="KW-1185">Reference proteome</keyword>
<dbReference type="InterPro" id="IPR020846">
    <property type="entry name" value="MFS_dom"/>
</dbReference>
<evidence type="ECO:0000256" key="5">
    <source>
        <dbReference type="SAM" id="Phobius"/>
    </source>
</evidence>
<feature type="domain" description="Major facilitator superfamily (MFS) profile" evidence="6">
    <location>
        <begin position="1"/>
        <end position="311"/>
    </location>
</feature>
<sequence>MDMPASNLLEDTWALDMEEKKMFGLGIAATSFFTIISPWSASTNVYFFMTLRLLQGIGEGISTPCIYEIWSKWAPPLERSRLLAITFGGMFLGTVIGMPLSGALVVTFGWSSVFYSFGIFGLVWYVMWLLIVADTPQNDPRISYKELRYITGSLRTRTIENKKVEIPWKHILTSVPIWAILMAHFCENWGYYTLLTQLPAFMKRKYVLLCVLNFDLNNSGLLSALPYLVLSLMLQICAQLADWLLEKRKTHYYTSTENVYLHRIYDSDGIYAGCSILANTHRHHSLFYIGCWTWGVFMGFFCVVVFLNNNT</sequence>
<dbReference type="InterPro" id="IPR036259">
    <property type="entry name" value="MFS_trans_sf"/>
</dbReference>
<protein>
    <recommendedName>
        <fullName evidence="6">Major facilitator superfamily (MFS) profile domain-containing protein</fullName>
    </recommendedName>
</protein>
<dbReference type="EMBL" id="JAPWTJ010002348">
    <property type="protein sequence ID" value="KAJ8966522.1"/>
    <property type="molecule type" value="Genomic_DNA"/>
</dbReference>
<comment type="subcellular location">
    <subcellularLocation>
        <location evidence="1">Membrane</location>
        <topology evidence="1">Multi-pass membrane protein</topology>
    </subcellularLocation>
</comment>
<dbReference type="PANTHER" id="PTHR11662">
    <property type="entry name" value="SOLUTE CARRIER FAMILY 17"/>
    <property type="match status" value="1"/>
</dbReference>
<feature type="transmembrane region" description="Helical" evidence="5">
    <location>
        <begin position="171"/>
        <end position="192"/>
    </location>
</feature>
<keyword evidence="2 5" id="KW-0812">Transmembrane</keyword>
<dbReference type="Pfam" id="PF07690">
    <property type="entry name" value="MFS_1"/>
    <property type="match status" value="1"/>
</dbReference>
<dbReference type="InterPro" id="IPR050382">
    <property type="entry name" value="MFS_Na/Anion_cotransporter"/>
</dbReference>
<evidence type="ECO:0000313" key="7">
    <source>
        <dbReference type="EMBL" id="KAJ8966522.1"/>
    </source>
</evidence>
<dbReference type="PANTHER" id="PTHR11662:SF399">
    <property type="entry name" value="FI19708P1-RELATED"/>
    <property type="match status" value="1"/>
</dbReference>
<evidence type="ECO:0000256" key="2">
    <source>
        <dbReference type="ARBA" id="ARBA00022692"/>
    </source>
</evidence>
<feature type="transmembrane region" description="Helical" evidence="5">
    <location>
        <begin position="82"/>
        <end position="106"/>
    </location>
</feature>
<evidence type="ECO:0000256" key="4">
    <source>
        <dbReference type="ARBA" id="ARBA00023136"/>
    </source>
</evidence>
<dbReference type="SUPFAM" id="SSF103473">
    <property type="entry name" value="MFS general substrate transporter"/>
    <property type="match status" value="1"/>
</dbReference>
<feature type="transmembrane region" description="Helical" evidence="5">
    <location>
        <begin position="286"/>
        <end position="307"/>
    </location>
</feature>
<dbReference type="Proteomes" id="UP001162164">
    <property type="component" value="Unassembled WGS sequence"/>
</dbReference>
<evidence type="ECO:0000256" key="3">
    <source>
        <dbReference type="ARBA" id="ARBA00022989"/>
    </source>
</evidence>
<reference evidence="7" key="1">
    <citation type="journal article" date="2023" name="Insect Mol. Biol.">
        <title>Genome sequencing provides insights into the evolution of gene families encoding plant cell wall-degrading enzymes in longhorned beetles.</title>
        <authorList>
            <person name="Shin N.R."/>
            <person name="Okamura Y."/>
            <person name="Kirsch R."/>
            <person name="Pauchet Y."/>
        </authorList>
    </citation>
    <scope>NUCLEOTIDE SEQUENCE</scope>
    <source>
        <strain evidence="7">MMC_N1</strain>
    </source>
</reference>
<name>A0ABQ9IV15_9CUCU</name>
<feature type="transmembrane region" description="Helical" evidence="5">
    <location>
        <begin position="112"/>
        <end position="133"/>
    </location>
</feature>
<keyword evidence="4 5" id="KW-0472">Membrane</keyword>